<dbReference type="AlphaFoldDB" id="A0A9X4KZ59"/>
<feature type="signal peptide" evidence="1">
    <location>
        <begin position="1"/>
        <end position="27"/>
    </location>
</feature>
<organism evidence="3 4">
    <name type="scientific">Cohnella rhizosphaerae</name>
    <dbReference type="NCBI Taxonomy" id="1457232"/>
    <lineage>
        <taxon>Bacteria</taxon>
        <taxon>Bacillati</taxon>
        <taxon>Bacillota</taxon>
        <taxon>Bacilli</taxon>
        <taxon>Bacillales</taxon>
        <taxon>Paenibacillaceae</taxon>
        <taxon>Cohnella</taxon>
    </lineage>
</organism>
<sequence>MKFGASRLVAFLTLLAAIGFGAGSAHAQDQAIADDQFTLSGGAARTADASAGDGYSAHMTNDSAAWKIQYQNWDFGTLKAGKLYDVYVKVKVKHAVPAPTGNAFVAGIYDATNASDVVPARTIAAANTADGVWREYRLGTFAPNAGVNSLSFYVGGASNAAQVSDIYVDAFIFKEYSNVQIEDASFYKFNGASLVTDGMTPDHSAARMANGPGSGWNVQAKIDGARIEAGKPYRITADIKPERSDWQTSSGDLFGYLVYDLTTSSYLVNPTVVSSATIPKVAYYHQVQLGTVTVDPAHDVRVCFYPVNNAANFPAVRIDRVALTRQPEDESAAKAINAYPYKLSPANQDGLNDSTRIAYTLPAPQTESVIVQRVSDQATVRTLTPASTSSGSRAVVWDGKNDGGQYVSNGLYVVRVRSGSTDLRRVNVQVIAGVSLAASANPVKNDVPKGVFYEAGGDPLRSRRSGRLS</sequence>
<dbReference type="Gene3D" id="2.60.120.260">
    <property type="entry name" value="Galactose-binding domain-like"/>
    <property type="match status" value="1"/>
</dbReference>
<dbReference type="EMBL" id="JAPDIA010000009">
    <property type="protein sequence ID" value="MDG0814009.1"/>
    <property type="molecule type" value="Genomic_DNA"/>
</dbReference>
<evidence type="ECO:0000259" key="2">
    <source>
        <dbReference type="Pfam" id="PF13860"/>
    </source>
</evidence>
<dbReference type="Proteomes" id="UP001153404">
    <property type="component" value="Unassembled WGS sequence"/>
</dbReference>
<dbReference type="Gene3D" id="2.60.40.4070">
    <property type="match status" value="1"/>
</dbReference>
<keyword evidence="4" id="KW-1185">Reference proteome</keyword>
<evidence type="ECO:0000313" key="4">
    <source>
        <dbReference type="Proteomes" id="UP001153404"/>
    </source>
</evidence>
<reference evidence="3" key="1">
    <citation type="submission" date="2022-10" db="EMBL/GenBank/DDBJ databases">
        <title>Comparative genomic analysis of Cohnella hashimotonis sp. nov., isolated from the International Space Station.</title>
        <authorList>
            <person name="Simpson A."/>
            <person name="Venkateswaran K."/>
        </authorList>
    </citation>
    <scope>NUCLEOTIDE SEQUENCE</scope>
    <source>
        <strain evidence="3">DSM 28161</strain>
    </source>
</reference>
<dbReference type="Pfam" id="PF13860">
    <property type="entry name" value="FlgD_ig"/>
    <property type="match status" value="1"/>
</dbReference>
<evidence type="ECO:0000313" key="3">
    <source>
        <dbReference type="EMBL" id="MDG0814009.1"/>
    </source>
</evidence>
<keyword evidence="1" id="KW-0732">Signal</keyword>
<proteinExistence type="predicted"/>
<dbReference type="RefSeq" id="WP_277538571.1">
    <property type="nucleotide sequence ID" value="NZ_JAPDIA010000009.1"/>
</dbReference>
<protein>
    <recommendedName>
        <fullName evidence="2">FlgD/Vpr Ig-like domain-containing protein</fullName>
    </recommendedName>
</protein>
<evidence type="ECO:0000256" key="1">
    <source>
        <dbReference type="SAM" id="SignalP"/>
    </source>
</evidence>
<dbReference type="InterPro" id="IPR008979">
    <property type="entry name" value="Galactose-bd-like_sf"/>
</dbReference>
<feature type="chain" id="PRO_5040911784" description="FlgD/Vpr Ig-like domain-containing protein" evidence="1">
    <location>
        <begin position="28"/>
        <end position="469"/>
    </location>
</feature>
<gene>
    <name evidence="3" type="ORF">OMP40_35540</name>
</gene>
<name>A0A9X4KZ59_9BACL</name>
<dbReference type="InterPro" id="IPR025965">
    <property type="entry name" value="FlgD/Vpr_Ig-like"/>
</dbReference>
<comment type="caution">
    <text evidence="3">The sequence shown here is derived from an EMBL/GenBank/DDBJ whole genome shotgun (WGS) entry which is preliminary data.</text>
</comment>
<feature type="domain" description="FlgD/Vpr Ig-like" evidence="2">
    <location>
        <begin position="353"/>
        <end position="420"/>
    </location>
</feature>
<dbReference type="SUPFAM" id="SSF49785">
    <property type="entry name" value="Galactose-binding domain-like"/>
    <property type="match status" value="1"/>
</dbReference>
<accession>A0A9X4KZ59</accession>